<reference evidence="2 3" key="1">
    <citation type="submission" date="2021-10" db="EMBL/GenBank/DDBJ databases">
        <title>Anaerobic single-cell dispensing facilitates the cultivation of human gut bacteria.</title>
        <authorList>
            <person name="Afrizal A."/>
        </authorList>
    </citation>
    <scope>NUCLEOTIDE SEQUENCE [LARGE SCALE GENOMIC DNA]</scope>
    <source>
        <strain evidence="2 3">CLA-AA-H277</strain>
    </source>
</reference>
<comment type="caution">
    <text evidence="2">The sequence shown here is derived from an EMBL/GenBank/DDBJ whole genome shotgun (WGS) entry which is preliminary data.</text>
</comment>
<protein>
    <submittedName>
        <fullName evidence="2">Uncharacterized protein</fullName>
    </submittedName>
</protein>
<keyword evidence="1" id="KW-0175">Coiled coil</keyword>
<evidence type="ECO:0000313" key="2">
    <source>
        <dbReference type="EMBL" id="MCC2190734.1"/>
    </source>
</evidence>
<dbReference type="AlphaFoldDB" id="A0AAE3DUL2"/>
<proteinExistence type="predicted"/>
<organism evidence="2 3">
    <name type="scientific">Fusicatenibacter faecihominis</name>
    <dbReference type="NCBI Taxonomy" id="2881276"/>
    <lineage>
        <taxon>Bacteria</taxon>
        <taxon>Bacillati</taxon>
        <taxon>Bacillota</taxon>
        <taxon>Clostridia</taxon>
        <taxon>Lachnospirales</taxon>
        <taxon>Lachnospiraceae</taxon>
        <taxon>Fusicatenibacter</taxon>
    </lineage>
</organism>
<feature type="coiled-coil region" evidence="1">
    <location>
        <begin position="56"/>
        <end position="84"/>
    </location>
</feature>
<evidence type="ECO:0000256" key="1">
    <source>
        <dbReference type="SAM" id="Coils"/>
    </source>
</evidence>
<dbReference type="RefSeq" id="WP_178045201.1">
    <property type="nucleotide sequence ID" value="NZ_JAJEPR010000026.1"/>
</dbReference>
<keyword evidence="3" id="KW-1185">Reference proteome</keyword>
<evidence type="ECO:0000313" key="3">
    <source>
        <dbReference type="Proteomes" id="UP001197875"/>
    </source>
</evidence>
<dbReference type="Proteomes" id="UP001197875">
    <property type="component" value="Unassembled WGS sequence"/>
</dbReference>
<sequence>MDTIVNKISEIETAAVKIMNESALQKKELDEESKQRMDAYDADVDKKTEAKLADIRASLENQKKAELSSLKEAAARTIMTLEKEYSENHETLAAGILKQMIEG</sequence>
<accession>A0AAE3DUL2</accession>
<name>A0AAE3DUL2_9FIRM</name>
<gene>
    <name evidence="2" type="ORF">LKD71_13160</name>
</gene>
<dbReference type="EMBL" id="JAJEPR010000026">
    <property type="protein sequence ID" value="MCC2190734.1"/>
    <property type="molecule type" value="Genomic_DNA"/>
</dbReference>